<proteinExistence type="predicted"/>
<name>A0ABV9DXF1_9ACTN</name>
<dbReference type="InterPro" id="IPR005804">
    <property type="entry name" value="FA_desaturase_dom"/>
</dbReference>
<feature type="transmembrane region" description="Helical" evidence="1">
    <location>
        <begin position="31"/>
        <end position="50"/>
    </location>
</feature>
<accession>A0ABV9DXF1</accession>
<keyword evidence="1" id="KW-0472">Membrane</keyword>
<dbReference type="Pfam" id="PF00487">
    <property type="entry name" value="FA_desaturase"/>
    <property type="match status" value="1"/>
</dbReference>
<evidence type="ECO:0000256" key="1">
    <source>
        <dbReference type="SAM" id="Phobius"/>
    </source>
</evidence>
<keyword evidence="1" id="KW-1133">Transmembrane helix</keyword>
<evidence type="ECO:0000313" key="3">
    <source>
        <dbReference type="EMBL" id="MFC4563387.1"/>
    </source>
</evidence>
<sequence length="372" mass="41437">MNRGNPQKAIPADIKRRIHALHRRRSNWRGLLTVAFDWAVIAVAAGAALLSGYHPAVYALAVVVIGSRQRALRSLLHEASHHKLMRNRRANVWVGRLFTSFPLLEGLSSYLCAHCEHHRNLWHEQRDPKRRQYAALGLIRPRDPVRFRRRHLIGPLFLVHVPRNIASALSWSGEDRDETVARFAFLGAAGTVVVAAGWTVPVVLLWLVPYVTVYQVLRYYSDIADHAGLESSDPWRATRSYDASPLVRGLLAPHDDNLHLAHHLFPAVPHYAGAELHRILAEVPHYRNGHHCGGFFRPAGPGRPSVIQDVLHPEHLADYRSGERTNPSSRLRTVLARLTPGALRAWSAPDLPDAPDPCAGCPLTAKGNDATG</sequence>
<dbReference type="EC" id="1.14.19.-" evidence="3"/>
<keyword evidence="4" id="KW-1185">Reference proteome</keyword>
<evidence type="ECO:0000313" key="4">
    <source>
        <dbReference type="Proteomes" id="UP001595923"/>
    </source>
</evidence>
<gene>
    <name evidence="3" type="ORF">ACFO4E_16100</name>
</gene>
<dbReference type="EMBL" id="JBHSFQ010000015">
    <property type="protein sequence ID" value="MFC4563387.1"/>
    <property type="molecule type" value="Genomic_DNA"/>
</dbReference>
<dbReference type="Proteomes" id="UP001595923">
    <property type="component" value="Unassembled WGS sequence"/>
</dbReference>
<keyword evidence="1" id="KW-0812">Transmembrane</keyword>
<reference evidence="4" key="1">
    <citation type="journal article" date="2019" name="Int. J. Syst. Evol. Microbiol.">
        <title>The Global Catalogue of Microorganisms (GCM) 10K type strain sequencing project: providing services to taxonomists for standard genome sequencing and annotation.</title>
        <authorList>
            <consortium name="The Broad Institute Genomics Platform"/>
            <consortium name="The Broad Institute Genome Sequencing Center for Infectious Disease"/>
            <person name="Wu L."/>
            <person name="Ma J."/>
        </authorList>
    </citation>
    <scope>NUCLEOTIDE SEQUENCE [LARGE SCALE GENOMIC DNA]</scope>
    <source>
        <strain evidence="4">XZYJ18</strain>
    </source>
</reference>
<feature type="transmembrane region" description="Helical" evidence="1">
    <location>
        <begin position="183"/>
        <end position="208"/>
    </location>
</feature>
<dbReference type="RefSeq" id="WP_378575606.1">
    <property type="nucleotide sequence ID" value="NZ_JBHSFQ010000015.1"/>
</dbReference>
<feature type="domain" description="Fatty acid desaturase" evidence="2">
    <location>
        <begin position="55"/>
        <end position="287"/>
    </location>
</feature>
<evidence type="ECO:0000259" key="2">
    <source>
        <dbReference type="Pfam" id="PF00487"/>
    </source>
</evidence>
<comment type="caution">
    <text evidence="3">The sequence shown here is derived from an EMBL/GenBank/DDBJ whole genome shotgun (WGS) entry which is preliminary data.</text>
</comment>
<dbReference type="GO" id="GO:0016491">
    <property type="term" value="F:oxidoreductase activity"/>
    <property type="evidence" value="ECO:0007669"/>
    <property type="project" value="UniProtKB-KW"/>
</dbReference>
<protein>
    <submittedName>
        <fullName evidence="3">Fatty acid desaturase family protein</fullName>
        <ecNumber evidence="3">1.14.19.-</ecNumber>
    </submittedName>
</protein>
<organism evidence="3 4">
    <name type="scientific">Nocardiopsis mangrovi</name>
    <dbReference type="NCBI Taxonomy" id="1179818"/>
    <lineage>
        <taxon>Bacteria</taxon>
        <taxon>Bacillati</taxon>
        <taxon>Actinomycetota</taxon>
        <taxon>Actinomycetes</taxon>
        <taxon>Streptosporangiales</taxon>
        <taxon>Nocardiopsidaceae</taxon>
        <taxon>Nocardiopsis</taxon>
    </lineage>
</organism>
<dbReference type="CDD" id="cd03510">
    <property type="entry name" value="Rhizobitoxine-FADS-like"/>
    <property type="match status" value="1"/>
</dbReference>
<keyword evidence="3" id="KW-0560">Oxidoreductase</keyword>